<evidence type="ECO:0000313" key="2">
    <source>
        <dbReference type="Proteomes" id="UP001341281"/>
    </source>
</evidence>
<protein>
    <submittedName>
        <fullName evidence="1">Uncharacterized protein</fullName>
    </submittedName>
</protein>
<gene>
    <name evidence="1" type="ORF">U9M48_042003</name>
</gene>
<keyword evidence="2" id="KW-1185">Reference proteome</keyword>
<proteinExistence type="predicted"/>
<name>A0AAQ3UU85_PASNO</name>
<dbReference type="EMBL" id="CP144754">
    <property type="protein sequence ID" value="WVZ96350.1"/>
    <property type="molecule type" value="Genomic_DNA"/>
</dbReference>
<accession>A0AAQ3UU85</accession>
<evidence type="ECO:0000313" key="1">
    <source>
        <dbReference type="EMBL" id="WVZ96350.1"/>
    </source>
</evidence>
<dbReference type="Proteomes" id="UP001341281">
    <property type="component" value="Chromosome 10"/>
</dbReference>
<sequence length="84" mass="9096">MGRGCHVRCDRSSCAGAMIAGRSAPAPCERAETPYAWVYRILQGAWRDEPCTLALGHRHASPGHARRWSSTPWYAGVTGQPCAA</sequence>
<reference evidence="1 2" key="1">
    <citation type="submission" date="2024-02" db="EMBL/GenBank/DDBJ databases">
        <title>High-quality chromosome-scale genome assembly of Pensacola bahiagrass (Paspalum notatum Flugge var. saurae).</title>
        <authorList>
            <person name="Vega J.M."/>
            <person name="Podio M."/>
            <person name="Orjuela J."/>
            <person name="Siena L.A."/>
            <person name="Pessino S.C."/>
            <person name="Combes M.C."/>
            <person name="Mariac C."/>
            <person name="Albertini E."/>
            <person name="Pupilli F."/>
            <person name="Ortiz J.P.A."/>
            <person name="Leblanc O."/>
        </authorList>
    </citation>
    <scope>NUCLEOTIDE SEQUENCE [LARGE SCALE GENOMIC DNA]</scope>
    <source>
        <strain evidence="1">R1</strain>
        <tissue evidence="1">Leaf</tissue>
    </source>
</reference>
<dbReference type="AlphaFoldDB" id="A0AAQ3UU85"/>
<organism evidence="1 2">
    <name type="scientific">Paspalum notatum var. saurae</name>
    <dbReference type="NCBI Taxonomy" id="547442"/>
    <lineage>
        <taxon>Eukaryota</taxon>
        <taxon>Viridiplantae</taxon>
        <taxon>Streptophyta</taxon>
        <taxon>Embryophyta</taxon>
        <taxon>Tracheophyta</taxon>
        <taxon>Spermatophyta</taxon>
        <taxon>Magnoliopsida</taxon>
        <taxon>Liliopsida</taxon>
        <taxon>Poales</taxon>
        <taxon>Poaceae</taxon>
        <taxon>PACMAD clade</taxon>
        <taxon>Panicoideae</taxon>
        <taxon>Andropogonodae</taxon>
        <taxon>Paspaleae</taxon>
        <taxon>Paspalinae</taxon>
        <taxon>Paspalum</taxon>
    </lineage>
</organism>